<organism evidence="1 2">
    <name type="scientific">Carnegiea gigantea</name>
    <dbReference type="NCBI Taxonomy" id="171969"/>
    <lineage>
        <taxon>Eukaryota</taxon>
        <taxon>Viridiplantae</taxon>
        <taxon>Streptophyta</taxon>
        <taxon>Embryophyta</taxon>
        <taxon>Tracheophyta</taxon>
        <taxon>Spermatophyta</taxon>
        <taxon>Magnoliopsida</taxon>
        <taxon>eudicotyledons</taxon>
        <taxon>Gunneridae</taxon>
        <taxon>Pentapetalae</taxon>
        <taxon>Caryophyllales</taxon>
        <taxon>Cactineae</taxon>
        <taxon>Cactaceae</taxon>
        <taxon>Cactoideae</taxon>
        <taxon>Echinocereeae</taxon>
        <taxon>Carnegiea</taxon>
    </lineage>
</organism>
<dbReference type="EMBL" id="JAKOGI010000048">
    <property type="protein sequence ID" value="KAJ8446830.1"/>
    <property type="molecule type" value="Genomic_DNA"/>
</dbReference>
<proteinExistence type="predicted"/>
<gene>
    <name evidence="1" type="ORF">Cgig2_016140</name>
</gene>
<dbReference type="OrthoDB" id="1932122at2759"/>
<dbReference type="AlphaFoldDB" id="A0A9Q1KPQ9"/>
<accession>A0A9Q1KPQ9</accession>
<sequence>MPLLLGMASVEIRLVWENLDINSTTCEVLIKDFVKDLGAEQTNFRETASNSKLEVQENMGLLEGFANKDVMGIGLSVKGYYSERFGFWMRLVGPAEAKRFCDAFQKIYHKLVHEELSREAIEILLLRHHDGSGCSKVYLVVATELRKPCQAKLVVHDNKAPKNQQRQISTQYDVM</sequence>
<protein>
    <submittedName>
        <fullName evidence="1">Uncharacterized protein</fullName>
    </submittedName>
</protein>
<name>A0A9Q1KPQ9_9CARY</name>
<comment type="caution">
    <text evidence="1">The sequence shown here is derived from an EMBL/GenBank/DDBJ whole genome shotgun (WGS) entry which is preliminary data.</text>
</comment>
<evidence type="ECO:0000313" key="2">
    <source>
        <dbReference type="Proteomes" id="UP001153076"/>
    </source>
</evidence>
<keyword evidence="2" id="KW-1185">Reference proteome</keyword>
<reference evidence="1" key="1">
    <citation type="submission" date="2022-04" db="EMBL/GenBank/DDBJ databases">
        <title>Carnegiea gigantea Genome sequencing and assembly v2.</title>
        <authorList>
            <person name="Copetti D."/>
            <person name="Sanderson M.J."/>
            <person name="Burquez A."/>
            <person name="Wojciechowski M.F."/>
        </authorList>
    </citation>
    <scope>NUCLEOTIDE SEQUENCE</scope>
    <source>
        <strain evidence="1">SGP5-SGP5p</strain>
        <tissue evidence="1">Aerial part</tissue>
    </source>
</reference>
<dbReference type="Proteomes" id="UP001153076">
    <property type="component" value="Unassembled WGS sequence"/>
</dbReference>
<evidence type="ECO:0000313" key="1">
    <source>
        <dbReference type="EMBL" id="KAJ8446830.1"/>
    </source>
</evidence>